<evidence type="ECO:0000313" key="1">
    <source>
        <dbReference type="EMBL" id="EFF62987.1"/>
    </source>
</evidence>
<gene>
    <name evidence="1" type="ORF">CUW_1057</name>
</gene>
<keyword evidence="2" id="KW-1185">Reference proteome</keyword>
<comment type="caution">
    <text evidence="1">The sequence shown here is derived from an EMBL/GenBank/DDBJ whole genome shotgun (WGS) entry which is preliminary data.</text>
</comment>
<evidence type="ECO:0000313" key="2">
    <source>
        <dbReference type="Proteomes" id="UP000002938"/>
    </source>
</evidence>
<protein>
    <submittedName>
        <fullName evidence="1">Uncharacterized protein</fullName>
    </submittedName>
</protein>
<organism evidence="1 2">
    <name type="scientific">Turicibacter sanguinis PC909</name>
    <dbReference type="NCBI Taxonomy" id="702450"/>
    <lineage>
        <taxon>Bacteria</taxon>
        <taxon>Bacillati</taxon>
        <taxon>Bacillota</taxon>
        <taxon>Erysipelotrichia</taxon>
        <taxon>Erysipelotrichales</taxon>
        <taxon>Turicibacteraceae</taxon>
        <taxon>Turicibacter</taxon>
    </lineage>
</organism>
<reference evidence="1 2" key="1">
    <citation type="journal article" date="2011" name="J. Bacteriol.">
        <title>Draft Genome Sequence of Turicibacter sanguinis PC909, Isolated from Human Feces.</title>
        <authorList>
            <person name="Cuiv P.O."/>
            <person name="Klaassens E.S."/>
            <person name="Durkin A.S."/>
            <person name="Harkins D.M."/>
            <person name="Foster L."/>
            <person name="McCorrison J."/>
            <person name="Torralba M."/>
            <person name="Nelson K.E."/>
            <person name="Morrison M."/>
        </authorList>
    </citation>
    <scope>NUCLEOTIDE SEQUENCE [LARGE SCALE GENOMIC DNA]</scope>
    <source>
        <strain evidence="1 2">PC909</strain>
    </source>
</reference>
<dbReference type="EMBL" id="ADMN01000109">
    <property type="protein sequence ID" value="EFF62987.1"/>
    <property type="molecule type" value="Genomic_DNA"/>
</dbReference>
<name>A0ABP2HZE3_9FIRM</name>
<accession>A0ABP2HZE3</accession>
<dbReference type="RefSeq" id="WP_006785473.1">
    <property type="nucleotide sequence ID" value="NZ_ADMN01000109.1"/>
</dbReference>
<dbReference type="Proteomes" id="UP000002938">
    <property type="component" value="Unassembled WGS sequence"/>
</dbReference>
<proteinExistence type="predicted"/>
<sequence>MQPFELNGSLVVCSVKVYGVEVDYWMLNQAREGCQVLDPIARFLSNYGDSGK</sequence>